<dbReference type="Proteomes" id="UP000612712">
    <property type="component" value="Unassembled WGS sequence"/>
</dbReference>
<dbReference type="GO" id="GO:0005576">
    <property type="term" value="C:extracellular region"/>
    <property type="evidence" value="ECO:0007669"/>
    <property type="project" value="TreeGrafter"/>
</dbReference>
<sequence>MNTARHHSPRSASAPSATRLRRRPGLHRGAGRGRRAVTAAVLGLLVLAGAGGLTACATAGPRSLLDDIRDGHVVLGTKFDQPGLGQRTPDKTFTGLDTEVSRYVVDFIADRNGWARPELTWRETPSAQRETLIKNGEVDMIAATYSINAGRLKAVDFAGPYLVTHQALLVRRDSGIRGLADIRPGMRLCSVSGSTPAQKVKDALPQVQLQEFDTYAACAEGVHQGVVDALTTDATILAGFAAGYGDEFSVVQLTKDDGTFWTNERYGIGLPKGDDRVRTAVNEALEDMHDSGAFAGMVRRNLGTAVDLGGKPAIGDLSFAAPK</sequence>
<feature type="compositionally biased region" description="Basic residues" evidence="4">
    <location>
        <begin position="19"/>
        <end position="32"/>
    </location>
</feature>
<reference evidence="6" key="1">
    <citation type="submission" date="2020-08" db="EMBL/GenBank/DDBJ databases">
        <title>Sequencing the genomes of 1000 actinobacteria strains.</title>
        <authorList>
            <person name="Klenk H.-P."/>
        </authorList>
    </citation>
    <scope>NUCLEOTIDE SEQUENCE</scope>
    <source>
        <strain evidence="6">DSM 20582</strain>
    </source>
</reference>
<dbReference type="PANTHER" id="PTHR30085">
    <property type="entry name" value="AMINO ACID ABC TRANSPORTER PERMEASE"/>
    <property type="match status" value="1"/>
</dbReference>
<dbReference type="AlphaFoldDB" id="A0A8I0CNB5"/>
<evidence type="ECO:0000259" key="5">
    <source>
        <dbReference type="SMART" id="SM00062"/>
    </source>
</evidence>
<keyword evidence="2" id="KW-0813">Transport</keyword>
<dbReference type="InterPro" id="IPR051455">
    <property type="entry name" value="Bact_solute-bind_prot3"/>
</dbReference>
<protein>
    <submittedName>
        <fullName evidence="6">Glutamate transport system substrate-binding protein</fullName>
    </submittedName>
</protein>
<proteinExistence type="inferred from homology"/>
<dbReference type="SMART" id="SM00062">
    <property type="entry name" value="PBPb"/>
    <property type="match status" value="1"/>
</dbReference>
<dbReference type="EMBL" id="JACHWT010000007">
    <property type="protein sequence ID" value="MBB3116563.1"/>
    <property type="molecule type" value="Genomic_DNA"/>
</dbReference>
<feature type="region of interest" description="Disordered" evidence="4">
    <location>
        <begin position="1"/>
        <end position="32"/>
    </location>
</feature>
<evidence type="ECO:0000256" key="2">
    <source>
        <dbReference type="ARBA" id="ARBA00022448"/>
    </source>
</evidence>
<dbReference type="GO" id="GO:0006865">
    <property type="term" value="P:amino acid transport"/>
    <property type="evidence" value="ECO:0007669"/>
    <property type="project" value="TreeGrafter"/>
</dbReference>
<gene>
    <name evidence="6" type="ORF">FHU32_001802</name>
</gene>
<evidence type="ECO:0000256" key="4">
    <source>
        <dbReference type="SAM" id="MobiDB-lite"/>
    </source>
</evidence>
<dbReference type="SUPFAM" id="SSF53850">
    <property type="entry name" value="Periplasmic binding protein-like II"/>
    <property type="match status" value="1"/>
</dbReference>
<name>A0A8I0CNB5_9CORY</name>
<organism evidence="6 7">
    <name type="scientific">Corynebacterium bovis DSM 20582 = CIP 54.80</name>
    <dbReference type="NCBI Taxonomy" id="927655"/>
    <lineage>
        <taxon>Bacteria</taxon>
        <taxon>Bacillati</taxon>
        <taxon>Actinomycetota</taxon>
        <taxon>Actinomycetes</taxon>
        <taxon>Mycobacteriales</taxon>
        <taxon>Corynebacteriaceae</taxon>
        <taxon>Corynebacterium</taxon>
    </lineage>
</organism>
<dbReference type="Gene3D" id="3.40.190.10">
    <property type="entry name" value="Periplasmic binding protein-like II"/>
    <property type="match status" value="2"/>
</dbReference>
<evidence type="ECO:0000256" key="1">
    <source>
        <dbReference type="ARBA" id="ARBA00010333"/>
    </source>
</evidence>
<comment type="caution">
    <text evidence="6">The sequence shown here is derived from an EMBL/GenBank/DDBJ whole genome shotgun (WGS) entry which is preliminary data.</text>
</comment>
<evidence type="ECO:0000313" key="7">
    <source>
        <dbReference type="Proteomes" id="UP000612712"/>
    </source>
</evidence>
<dbReference type="GO" id="GO:0030288">
    <property type="term" value="C:outer membrane-bounded periplasmic space"/>
    <property type="evidence" value="ECO:0007669"/>
    <property type="project" value="TreeGrafter"/>
</dbReference>
<comment type="similarity">
    <text evidence="1">Belongs to the bacterial solute-binding protein 3 family.</text>
</comment>
<dbReference type="InterPro" id="IPR001638">
    <property type="entry name" value="Solute-binding_3/MltF_N"/>
</dbReference>
<feature type="domain" description="Solute-binding protein family 3/N-terminal" evidence="5">
    <location>
        <begin position="72"/>
        <end position="305"/>
    </location>
</feature>
<keyword evidence="3" id="KW-0732">Signal</keyword>
<dbReference type="Pfam" id="PF00497">
    <property type="entry name" value="SBP_bac_3"/>
    <property type="match status" value="1"/>
</dbReference>
<accession>A0A8I0CNB5</accession>
<evidence type="ECO:0000313" key="6">
    <source>
        <dbReference type="EMBL" id="MBB3116563.1"/>
    </source>
</evidence>
<dbReference type="CDD" id="cd13690">
    <property type="entry name" value="PBP2_GluB"/>
    <property type="match status" value="1"/>
</dbReference>
<dbReference type="PANTHER" id="PTHR30085:SF6">
    <property type="entry name" value="ABC TRANSPORTER GLUTAMINE-BINDING PROTEIN GLNH"/>
    <property type="match status" value="1"/>
</dbReference>
<evidence type="ECO:0000256" key="3">
    <source>
        <dbReference type="ARBA" id="ARBA00022729"/>
    </source>
</evidence>